<sequence>MFGKQQDDHEKRTFFQWIHFVTPYVYALGIILIIEWIIISLSILGWNTWKDDPRSFFLQPKTTVNATPNSSANHNADPSVTSSSNTNTPQSKDTWMKIFIKPIVESNFNKIIFKGLFTYNLDVVLSCDPGRF</sequence>
<evidence type="ECO:0000313" key="4">
    <source>
        <dbReference type="Proteomes" id="UP000011747"/>
    </source>
</evidence>
<dbReference type="Proteomes" id="UP000011747">
    <property type="component" value="Unassembled WGS sequence"/>
</dbReference>
<dbReference type="HOGENOM" id="CLU_1912897_0_0_9"/>
<keyword evidence="2" id="KW-0472">Membrane</keyword>
<keyword evidence="2" id="KW-0812">Transmembrane</keyword>
<proteinExistence type="predicted"/>
<dbReference type="AlphaFoldDB" id="G9QI32"/>
<feature type="region of interest" description="Disordered" evidence="1">
    <location>
        <begin position="65"/>
        <end position="90"/>
    </location>
</feature>
<evidence type="ECO:0000256" key="1">
    <source>
        <dbReference type="SAM" id="MobiDB-lite"/>
    </source>
</evidence>
<reference evidence="3 4" key="1">
    <citation type="submission" date="2011-09" db="EMBL/GenBank/DDBJ databases">
        <title>The Genome Sequence of Bacillus smithii 7_3_47FAA.</title>
        <authorList>
            <consortium name="The Broad Institute Genome Sequencing Platform"/>
            <person name="Earl A."/>
            <person name="Ward D."/>
            <person name="Feldgarden M."/>
            <person name="Gevers D."/>
            <person name="Daigneault M."/>
            <person name="Strauss J."/>
            <person name="Allen-Vercoe E."/>
            <person name="Young S.K."/>
            <person name="Zeng Q."/>
            <person name="Gargeya S."/>
            <person name="Fitzgerald M."/>
            <person name="Haas B."/>
            <person name="Abouelleil A."/>
            <person name="Alvarado L."/>
            <person name="Arachchi H.M."/>
            <person name="Berlin A."/>
            <person name="Brown A."/>
            <person name="Chapman S.B."/>
            <person name="Chen Z."/>
            <person name="Dunbar C."/>
            <person name="Freedman E."/>
            <person name="Gearin G."/>
            <person name="Goldberg J."/>
            <person name="Griggs A."/>
            <person name="Gujja S."/>
            <person name="Heiman D."/>
            <person name="Howarth C."/>
            <person name="Larson L."/>
            <person name="Lui A."/>
            <person name="MacDonald P.J.P."/>
            <person name="Montmayeur A."/>
            <person name="Murphy C."/>
            <person name="Neiman D."/>
            <person name="Pearson M."/>
            <person name="Priest M."/>
            <person name="Roberts A."/>
            <person name="Saif S."/>
            <person name="Shea T."/>
            <person name="Shenoy N."/>
            <person name="Sisk P."/>
            <person name="Stolte C."/>
            <person name="Sykes S."/>
            <person name="Wortman J."/>
            <person name="Nusbaum C."/>
            <person name="Birren B."/>
        </authorList>
    </citation>
    <scope>NUCLEOTIDE SEQUENCE [LARGE SCALE GENOMIC DNA]</scope>
    <source>
        <strain evidence="3 4">7_3_47FAA</strain>
    </source>
</reference>
<evidence type="ECO:0000313" key="3">
    <source>
        <dbReference type="EMBL" id="EHL79193.1"/>
    </source>
</evidence>
<dbReference type="EMBL" id="ACWF01000027">
    <property type="protein sequence ID" value="EHL79193.1"/>
    <property type="molecule type" value="Genomic_DNA"/>
</dbReference>
<feature type="compositionally biased region" description="Polar residues" evidence="1">
    <location>
        <begin position="65"/>
        <end position="80"/>
    </location>
</feature>
<organism evidence="3 4">
    <name type="scientific">Bacillus smithii 7_3_47FAA</name>
    <dbReference type="NCBI Taxonomy" id="665952"/>
    <lineage>
        <taxon>Bacteria</taxon>
        <taxon>Bacillati</taxon>
        <taxon>Bacillota</taxon>
        <taxon>Bacilli</taxon>
        <taxon>Bacillales</taxon>
        <taxon>Bacillaceae</taxon>
        <taxon>Bacillus</taxon>
    </lineage>
</organism>
<keyword evidence="4" id="KW-1185">Reference proteome</keyword>
<protein>
    <submittedName>
        <fullName evidence="3">Uncharacterized protein</fullName>
    </submittedName>
</protein>
<comment type="caution">
    <text evidence="3">The sequence shown here is derived from an EMBL/GenBank/DDBJ whole genome shotgun (WGS) entry which is preliminary data.</text>
</comment>
<gene>
    <name evidence="3" type="ORF">HMPREF1015_01396</name>
</gene>
<accession>G9QI32</accession>
<dbReference type="RefSeq" id="WP_003352882.1">
    <property type="nucleotide sequence ID" value="NZ_JH414742.1"/>
</dbReference>
<evidence type="ECO:0000256" key="2">
    <source>
        <dbReference type="SAM" id="Phobius"/>
    </source>
</evidence>
<keyword evidence="2" id="KW-1133">Transmembrane helix</keyword>
<feature type="transmembrane region" description="Helical" evidence="2">
    <location>
        <begin position="24"/>
        <end position="46"/>
    </location>
</feature>
<name>G9QI32_9BACI</name>